<evidence type="ECO:0000256" key="1">
    <source>
        <dbReference type="SAM" id="Phobius"/>
    </source>
</evidence>
<protein>
    <submittedName>
        <fullName evidence="2">Uncharacterized protein</fullName>
    </submittedName>
</protein>
<dbReference type="STRING" id="28181.BEN30_01695"/>
<keyword evidence="1" id="KW-0812">Transmembrane</keyword>
<comment type="caution">
    <text evidence="2">The sequence shown here is derived from an EMBL/GenBank/DDBJ whole genome shotgun (WGS) entry which is preliminary data.</text>
</comment>
<feature type="transmembrane region" description="Helical" evidence="1">
    <location>
        <begin position="9"/>
        <end position="33"/>
    </location>
</feature>
<keyword evidence="1" id="KW-0472">Membrane</keyword>
<evidence type="ECO:0000313" key="3">
    <source>
        <dbReference type="Proteomes" id="UP000095347"/>
    </source>
</evidence>
<proteinExistence type="predicted"/>
<dbReference type="Proteomes" id="UP000095347">
    <property type="component" value="Unassembled WGS sequence"/>
</dbReference>
<dbReference type="EMBL" id="MCGG01000089">
    <property type="protein sequence ID" value="OEJ63645.1"/>
    <property type="molecule type" value="Genomic_DNA"/>
</dbReference>
<gene>
    <name evidence="2" type="ORF">BEN30_01695</name>
</gene>
<accession>A0A1E5Q2S5</accession>
<sequence>MLIHGQKRYLYIVVLNVFFNIFVLMKAVLPVWLCTLWDCLESPGTWPLIEQTGSLGDATSTF</sequence>
<keyword evidence="1" id="KW-1133">Transmembrane helix</keyword>
<reference evidence="3" key="1">
    <citation type="submission" date="2016-07" db="EMBL/GenBank/DDBJ databases">
        <authorList>
            <person name="Florea S."/>
            <person name="Webb J.S."/>
            <person name="Jaromczyk J."/>
            <person name="Schardl C.L."/>
        </authorList>
    </citation>
    <scope>NUCLEOTIDE SEQUENCE [LARGE SCALE GENOMIC DNA]</scope>
    <source>
        <strain evidence="3">MV-1</strain>
    </source>
</reference>
<evidence type="ECO:0000313" key="2">
    <source>
        <dbReference type="EMBL" id="OEJ63645.1"/>
    </source>
</evidence>
<organism evidence="2 3">
    <name type="scientific">Magnetovibrio blakemorei</name>
    <dbReference type="NCBI Taxonomy" id="28181"/>
    <lineage>
        <taxon>Bacteria</taxon>
        <taxon>Pseudomonadati</taxon>
        <taxon>Pseudomonadota</taxon>
        <taxon>Alphaproteobacteria</taxon>
        <taxon>Rhodospirillales</taxon>
        <taxon>Magnetovibrionaceae</taxon>
        <taxon>Magnetovibrio</taxon>
    </lineage>
</organism>
<keyword evidence="3" id="KW-1185">Reference proteome</keyword>
<name>A0A1E5Q2S5_9PROT</name>
<dbReference type="AlphaFoldDB" id="A0A1E5Q2S5"/>